<name>A0AAV3XII0_9CYAN</name>
<evidence type="ECO:0000256" key="7">
    <source>
        <dbReference type="SAM" id="Phobius"/>
    </source>
</evidence>
<evidence type="ECO:0000313" key="10">
    <source>
        <dbReference type="Proteomes" id="UP001050975"/>
    </source>
</evidence>
<dbReference type="Gene3D" id="3.30.565.10">
    <property type="entry name" value="Histidine kinase-like ATPase, C-terminal domain"/>
    <property type="match status" value="1"/>
</dbReference>
<gene>
    <name evidence="9" type="ORF">MiSe_69220</name>
</gene>
<evidence type="ECO:0000256" key="6">
    <source>
        <dbReference type="ARBA" id="ARBA00023012"/>
    </source>
</evidence>
<dbReference type="InterPro" id="IPR003594">
    <property type="entry name" value="HATPase_dom"/>
</dbReference>
<dbReference type="EC" id="2.7.13.3" evidence="2"/>
<keyword evidence="7" id="KW-1133">Transmembrane helix</keyword>
<evidence type="ECO:0000259" key="8">
    <source>
        <dbReference type="PROSITE" id="PS50109"/>
    </source>
</evidence>
<evidence type="ECO:0000256" key="5">
    <source>
        <dbReference type="ARBA" id="ARBA00022777"/>
    </source>
</evidence>
<protein>
    <recommendedName>
        <fullName evidence="2">histidine kinase</fullName>
        <ecNumber evidence="2">2.7.13.3</ecNumber>
    </recommendedName>
</protein>
<dbReference type="CDD" id="cd00082">
    <property type="entry name" value="HisKA"/>
    <property type="match status" value="1"/>
</dbReference>
<dbReference type="EMBL" id="BLAY01000148">
    <property type="protein sequence ID" value="GET42108.1"/>
    <property type="molecule type" value="Genomic_DNA"/>
</dbReference>
<evidence type="ECO:0000256" key="2">
    <source>
        <dbReference type="ARBA" id="ARBA00012438"/>
    </source>
</evidence>
<dbReference type="CDD" id="cd00075">
    <property type="entry name" value="HATPase"/>
    <property type="match status" value="1"/>
</dbReference>
<feature type="domain" description="Histidine kinase" evidence="8">
    <location>
        <begin position="247"/>
        <end position="474"/>
    </location>
</feature>
<dbReference type="Gene3D" id="1.10.287.130">
    <property type="match status" value="1"/>
</dbReference>
<accession>A0AAV3XII0</accession>
<dbReference type="SMART" id="SM00387">
    <property type="entry name" value="HATPase_c"/>
    <property type="match status" value="1"/>
</dbReference>
<dbReference type="SUPFAM" id="SSF55874">
    <property type="entry name" value="ATPase domain of HSP90 chaperone/DNA topoisomerase II/histidine kinase"/>
    <property type="match status" value="1"/>
</dbReference>
<keyword evidence="4" id="KW-0808">Transferase</keyword>
<dbReference type="GO" id="GO:0000155">
    <property type="term" value="F:phosphorelay sensor kinase activity"/>
    <property type="evidence" value="ECO:0007669"/>
    <property type="project" value="InterPro"/>
</dbReference>
<dbReference type="InterPro" id="IPR036097">
    <property type="entry name" value="HisK_dim/P_sf"/>
</dbReference>
<dbReference type="PROSITE" id="PS50109">
    <property type="entry name" value="HIS_KIN"/>
    <property type="match status" value="1"/>
</dbReference>
<dbReference type="Proteomes" id="UP001050975">
    <property type="component" value="Unassembled WGS sequence"/>
</dbReference>
<comment type="catalytic activity">
    <reaction evidence="1">
        <text>ATP + protein L-histidine = ADP + protein N-phospho-L-histidine.</text>
        <dbReference type="EC" id="2.7.13.3"/>
    </reaction>
</comment>
<evidence type="ECO:0000313" key="9">
    <source>
        <dbReference type="EMBL" id="GET42108.1"/>
    </source>
</evidence>
<evidence type="ECO:0000256" key="3">
    <source>
        <dbReference type="ARBA" id="ARBA00022553"/>
    </source>
</evidence>
<feature type="transmembrane region" description="Helical" evidence="7">
    <location>
        <begin position="127"/>
        <end position="150"/>
    </location>
</feature>
<reference evidence="9" key="1">
    <citation type="submission" date="2019-10" db="EMBL/GenBank/DDBJ databases">
        <title>Draft genome sequece of Microseira wollei NIES-4236.</title>
        <authorList>
            <person name="Yamaguchi H."/>
            <person name="Suzuki S."/>
            <person name="Kawachi M."/>
        </authorList>
    </citation>
    <scope>NUCLEOTIDE SEQUENCE</scope>
    <source>
        <strain evidence="9">NIES-4236</strain>
    </source>
</reference>
<keyword evidence="7" id="KW-0472">Membrane</keyword>
<dbReference type="PRINTS" id="PR00344">
    <property type="entry name" value="BCTRLSENSOR"/>
</dbReference>
<dbReference type="InterPro" id="IPR004358">
    <property type="entry name" value="Sig_transdc_His_kin-like_C"/>
</dbReference>
<comment type="caution">
    <text evidence="9">The sequence shown here is derived from an EMBL/GenBank/DDBJ whole genome shotgun (WGS) entry which is preliminary data.</text>
</comment>
<keyword evidence="3" id="KW-0597">Phosphoprotein</keyword>
<evidence type="ECO:0000256" key="4">
    <source>
        <dbReference type="ARBA" id="ARBA00022679"/>
    </source>
</evidence>
<keyword evidence="6" id="KW-0902">Two-component regulatory system</keyword>
<dbReference type="AlphaFoldDB" id="A0AAV3XII0"/>
<dbReference type="GO" id="GO:0009927">
    <property type="term" value="F:histidine phosphotransfer kinase activity"/>
    <property type="evidence" value="ECO:0007669"/>
    <property type="project" value="TreeGrafter"/>
</dbReference>
<keyword evidence="7" id="KW-0812">Transmembrane</keyword>
<dbReference type="InterPro" id="IPR036890">
    <property type="entry name" value="HATPase_C_sf"/>
</dbReference>
<organism evidence="9 10">
    <name type="scientific">Microseira wollei NIES-4236</name>
    <dbReference type="NCBI Taxonomy" id="2530354"/>
    <lineage>
        <taxon>Bacteria</taxon>
        <taxon>Bacillati</taxon>
        <taxon>Cyanobacteriota</taxon>
        <taxon>Cyanophyceae</taxon>
        <taxon>Oscillatoriophycideae</taxon>
        <taxon>Aerosakkonematales</taxon>
        <taxon>Aerosakkonemataceae</taxon>
        <taxon>Microseira</taxon>
    </lineage>
</organism>
<dbReference type="InterPro" id="IPR005467">
    <property type="entry name" value="His_kinase_dom"/>
</dbReference>
<feature type="transmembrane region" description="Helical" evidence="7">
    <location>
        <begin position="50"/>
        <end position="74"/>
    </location>
</feature>
<dbReference type="InterPro" id="IPR003661">
    <property type="entry name" value="HisK_dim/P_dom"/>
</dbReference>
<dbReference type="PANTHER" id="PTHR43047">
    <property type="entry name" value="TWO-COMPONENT HISTIDINE PROTEIN KINASE"/>
    <property type="match status" value="1"/>
</dbReference>
<feature type="transmembrane region" description="Helical" evidence="7">
    <location>
        <begin position="204"/>
        <end position="227"/>
    </location>
</feature>
<keyword evidence="5 9" id="KW-0418">Kinase</keyword>
<feature type="transmembrane region" description="Helical" evidence="7">
    <location>
        <begin position="94"/>
        <end position="115"/>
    </location>
</feature>
<dbReference type="Pfam" id="PF02518">
    <property type="entry name" value="HATPase_c"/>
    <property type="match status" value="1"/>
</dbReference>
<evidence type="ECO:0000256" key="1">
    <source>
        <dbReference type="ARBA" id="ARBA00000085"/>
    </source>
</evidence>
<keyword evidence="10" id="KW-1185">Reference proteome</keyword>
<dbReference type="SUPFAM" id="SSF47384">
    <property type="entry name" value="Homodimeric domain of signal transducing histidine kinase"/>
    <property type="match status" value="1"/>
</dbReference>
<feature type="transmembrane region" description="Helical" evidence="7">
    <location>
        <begin position="170"/>
        <end position="192"/>
    </location>
</feature>
<dbReference type="PANTHER" id="PTHR43047:SF72">
    <property type="entry name" value="OSMOSENSING HISTIDINE PROTEIN KINASE SLN1"/>
    <property type="match status" value="1"/>
</dbReference>
<sequence length="475" mass="53494">MAAPMDAKIRVFDLPIVSKAIALVQRLFHPAESADYQEWRQGFMRDRLHLSLWIIILYFLTTSASTVYVFFINSTQFNKDIFKLSKDPTLADRFRSVVTVHSLLFAILLVSFLFLLKTKWGKRHLALLFLGISWSMTLSDQIVGTFFGIPLPPNWTLEFLGQAILIPVCWRLHLLSQLVPIAYYACVYPLLGVTKIGERSIYDLYAIGGILNLFWVGLICDLAVYMYEKLQRAEFESRRGLRVFLHSVSHDLRSPVIGTSIVLQSLLKKPEQKLVVDRSVLERLLQGSDRQMNLINSLLEAHATEVQGITLNCEPLRLDKLVEAVLSDLAPVLNKNQVILNNRIGADLPLINGDATQLWRAFTNLISNAMKHNPHGITLTLDAEIVEENQNRKQARHPKMIRCTVADNGIGISPAQCDRLFELYAKGDRARYMPGLGLGLYLCKQIITAHGGKIGVISSPNAGSTFWFTLPLAPN</sequence>
<proteinExistence type="predicted"/>
<dbReference type="GO" id="GO:0005886">
    <property type="term" value="C:plasma membrane"/>
    <property type="evidence" value="ECO:0007669"/>
    <property type="project" value="TreeGrafter"/>
</dbReference>